<dbReference type="Proteomes" id="UP001597548">
    <property type="component" value="Unassembled WGS sequence"/>
</dbReference>
<dbReference type="RefSeq" id="WP_194508244.1">
    <property type="nucleotide sequence ID" value="NZ_JADILU010000004.1"/>
</dbReference>
<gene>
    <name evidence="1" type="ORF">ACFS29_11345</name>
</gene>
<accession>A0ABW5ZTG4</accession>
<dbReference type="EMBL" id="JBHUOS010000009">
    <property type="protein sequence ID" value="MFD2916237.1"/>
    <property type="molecule type" value="Genomic_DNA"/>
</dbReference>
<reference evidence="2" key="1">
    <citation type="journal article" date="2019" name="Int. J. Syst. Evol. Microbiol.">
        <title>The Global Catalogue of Microorganisms (GCM) 10K type strain sequencing project: providing services to taxonomists for standard genome sequencing and annotation.</title>
        <authorList>
            <consortium name="The Broad Institute Genomics Platform"/>
            <consortium name="The Broad Institute Genome Sequencing Center for Infectious Disease"/>
            <person name="Wu L."/>
            <person name="Ma J."/>
        </authorList>
    </citation>
    <scope>NUCLEOTIDE SEQUENCE [LARGE SCALE GENOMIC DNA]</scope>
    <source>
        <strain evidence="2">KCTC 32514</strain>
    </source>
</reference>
<keyword evidence="2" id="KW-1185">Reference proteome</keyword>
<comment type="caution">
    <text evidence="1">The sequence shown here is derived from an EMBL/GenBank/DDBJ whole genome shotgun (WGS) entry which is preliminary data.</text>
</comment>
<sequence length="150" mass="16944">MKFITKLKAAFGNPRAMEKLHVDDHTEAIINDIEHQPFGISDDNVLYAGLAELGGYYFFQTIVVGAFHTKTNKGAQLKVIGNGFEFDLESDMVELESDHSNVSNRSISKIDFQIEEVDAAKIKKSQLHKLILTCKKQEVTFSIYESDEEE</sequence>
<protein>
    <submittedName>
        <fullName evidence="1">Uncharacterized protein</fullName>
    </submittedName>
</protein>
<name>A0ABW5ZTG4_9FLAO</name>
<evidence type="ECO:0000313" key="1">
    <source>
        <dbReference type="EMBL" id="MFD2916237.1"/>
    </source>
</evidence>
<evidence type="ECO:0000313" key="2">
    <source>
        <dbReference type="Proteomes" id="UP001597548"/>
    </source>
</evidence>
<organism evidence="1 2">
    <name type="scientific">Psychroserpens luteus</name>
    <dbReference type="NCBI Taxonomy" id="1434066"/>
    <lineage>
        <taxon>Bacteria</taxon>
        <taxon>Pseudomonadati</taxon>
        <taxon>Bacteroidota</taxon>
        <taxon>Flavobacteriia</taxon>
        <taxon>Flavobacteriales</taxon>
        <taxon>Flavobacteriaceae</taxon>
        <taxon>Psychroserpens</taxon>
    </lineage>
</organism>
<proteinExistence type="predicted"/>